<feature type="compositionally biased region" description="Acidic residues" evidence="1">
    <location>
        <begin position="286"/>
        <end position="310"/>
    </location>
</feature>
<feature type="compositionally biased region" description="Low complexity" evidence="1">
    <location>
        <begin position="311"/>
        <end position="329"/>
    </location>
</feature>
<feature type="compositionally biased region" description="Polar residues" evidence="1">
    <location>
        <begin position="15"/>
        <end position="41"/>
    </location>
</feature>
<organism evidence="2 3">
    <name type="scientific">Aquibium pacificus</name>
    <dbReference type="NCBI Taxonomy" id="3153579"/>
    <lineage>
        <taxon>Bacteria</taxon>
        <taxon>Pseudomonadati</taxon>
        <taxon>Pseudomonadota</taxon>
        <taxon>Alphaproteobacteria</taxon>
        <taxon>Hyphomicrobiales</taxon>
        <taxon>Phyllobacteriaceae</taxon>
        <taxon>Aquibium</taxon>
    </lineage>
</organism>
<protein>
    <submittedName>
        <fullName evidence="2">Uncharacterized protein</fullName>
    </submittedName>
</protein>
<name>A0ABV3SMY3_9HYPH</name>
<dbReference type="Proteomes" id="UP001556692">
    <property type="component" value="Unassembled WGS sequence"/>
</dbReference>
<dbReference type="EMBL" id="JBDPGJ010000003">
    <property type="protein sequence ID" value="MEX0406925.1"/>
    <property type="molecule type" value="Genomic_DNA"/>
</dbReference>
<feature type="region of interest" description="Disordered" evidence="1">
    <location>
        <begin position="277"/>
        <end position="347"/>
    </location>
</feature>
<dbReference type="RefSeq" id="WP_367954805.1">
    <property type="nucleotide sequence ID" value="NZ_JBDPGJ010000003.1"/>
</dbReference>
<gene>
    <name evidence="2" type="ORF">ABGN05_14775</name>
</gene>
<reference evidence="2 3" key="1">
    <citation type="submission" date="2024-05" db="EMBL/GenBank/DDBJ databases">
        <authorList>
            <person name="Jiang F."/>
        </authorList>
    </citation>
    <scope>NUCLEOTIDE SEQUENCE [LARGE SCALE GENOMIC DNA]</scope>
    <source>
        <strain evidence="2 3">LZ166</strain>
    </source>
</reference>
<feature type="region of interest" description="Disordered" evidence="1">
    <location>
        <begin position="1"/>
        <end position="42"/>
    </location>
</feature>
<sequence>MAYHTAAGRRPTADVQRSATAPQPDMTGSRTVRSAVGSSDTPAARRDADFEVLIDRAIAAIRAAGDRADPVFGPFAELNSIVRAVTYHEGKLLEWGVSRLATENLSLVLMPPETALPIVPAAVELLKRNDWVGLEGLRLRSEVHHATSYVPDLFLVDRDRHLALLLDVNRSLASYAERRLNALRRRMMAAALIAGDWLHIEGRVAGVSQVDVAIIDGSSERRDQKNGVFALDEVGDLIGVPDAGEAMLGLRAKFAQRVQAEVRAACLRAVGASDDGPGSVLAADIEPSDEEHDDDDGSAALDEDDEEEDGAASIAMSRSRTRRSSATTPHRTERRPIVVGFARGGGP</sequence>
<evidence type="ECO:0000313" key="3">
    <source>
        <dbReference type="Proteomes" id="UP001556692"/>
    </source>
</evidence>
<proteinExistence type="predicted"/>
<accession>A0ABV3SMY3</accession>
<evidence type="ECO:0000256" key="1">
    <source>
        <dbReference type="SAM" id="MobiDB-lite"/>
    </source>
</evidence>
<evidence type="ECO:0000313" key="2">
    <source>
        <dbReference type="EMBL" id="MEX0406925.1"/>
    </source>
</evidence>
<keyword evidence="3" id="KW-1185">Reference proteome</keyword>
<comment type="caution">
    <text evidence="2">The sequence shown here is derived from an EMBL/GenBank/DDBJ whole genome shotgun (WGS) entry which is preliminary data.</text>
</comment>